<keyword evidence="5" id="KW-0574">Periplasm</keyword>
<comment type="similarity">
    <text evidence="2">Belongs to the prokaryotic sulfate-binding protein family.</text>
</comment>
<dbReference type="InterPro" id="IPR005669">
    <property type="entry name" value="Thiosulph/SO4-bd"/>
</dbReference>
<evidence type="ECO:0000256" key="2">
    <source>
        <dbReference type="ARBA" id="ARBA00006099"/>
    </source>
</evidence>
<dbReference type="GO" id="GO:1902358">
    <property type="term" value="P:sulfate transmembrane transport"/>
    <property type="evidence" value="ECO:0007669"/>
    <property type="project" value="InterPro"/>
</dbReference>
<dbReference type="RefSeq" id="WP_011381342.1">
    <property type="nucleotide sequence ID" value="NC_007614.1"/>
</dbReference>
<evidence type="ECO:0000256" key="3">
    <source>
        <dbReference type="ARBA" id="ARBA00022448"/>
    </source>
</evidence>
<keyword evidence="4" id="KW-0732">Signal</keyword>
<reference evidence="7 9" key="4">
    <citation type="submission" date="2016-10" db="EMBL/GenBank/DDBJ databases">
        <authorList>
            <person name="de Groot N.N."/>
        </authorList>
    </citation>
    <scope>NUCLEOTIDE SEQUENCE [LARGE SCALE GENOMIC DNA]</scope>
    <source>
        <strain evidence="7 9">Nl13</strain>
    </source>
</reference>
<dbReference type="GO" id="GO:0140104">
    <property type="term" value="F:molecular carrier activity"/>
    <property type="evidence" value="ECO:0007669"/>
    <property type="project" value="InterPro"/>
</dbReference>
<evidence type="ECO:0000313" key="7">
    <source>
        <dbReference type="EMBL" id="SEG12569.1"/>
    </source>
</evidence>
<dbReference type="AlphaFoldDB" id="Q2Y7E4"/>
<reference evidence="6 8" key="3">
    <citation type="journal article" date="2008" name="Appl. Environ. Microbiol.">
        <title>Complete genome sequence of Nitrosospira multiformis, an ammonia-oxidizing bacterium from the soil environment.</title>
        <authorList>
            <person name="Norton J.M."/>
            <person name="Klotz M.G."/>
            <person name="Stein L.Y."/>
            <person name="Arp D.J."/>
            <person name="Bottomley P.J."/>
            <person name="Chain P.S."/>
            <person name="Hauser L.J."/>
            <person name="Land M.L."/>
            <person name="Larimer F.W."/>
            <person name="Shin M.W."/>
            <person name="Starkenburg S.R."/>
        </authorList>
    </citation>
    <scope>NUCLEOTIDE SEQUENCE [LARGE SCALE GENOMIC DNA]</scope>
    <source>
        <strain evidence="6">ATCC 25196</strain>
        <strain evidence="8">ATCC 25196 / NCIMB 11849 / C 71</strain>
    </source>
</reference>
<keyword evidence="3" id="KW-0813">Transport</keyword>
<gene>
    <name evidence="6" type="ordered locus">Nmul_A2032</name>
    <name evidence="7" type="ORF">SAMN05216403_1338</name>
</gene>
<dbReference type="Pfam" id="PF13531">
    <property type="entry name" value="SBP_bac_11"/>
    <property type="match status" value="1"/>
</dbReference>
<dbReference type="OrthoDB" id="9802127at2"/>
<protein>
    <submittedName>
        <fullName evidence="7">Sulfate transport system substrate-binding protein</fullName>
    </submittedName>
    <submittedName>
        <fullName evidence="6">Thiosulphate-binding protein</fullName>
    </submittedName>
</protein>
<dbReference type="NCBIfam" id="NF008022">
    <property type="entry name" value="PRK10752.1"/>
    <property type="match status" value="1"/>
</dbReference>
<dbReference type="HOGENOM" id="CLU_055615_0_1_4"/>
<evidence type="ECO:0000256" key="1">
    <source>
        <dbReference type="ARBA" id="ARBA00004418"/>
    </source>
</evidence>
<dbReference type="Proteomes" id="UP000002718">
    <property type="component" value="Chromosome"/>
</dbReference>
<dbReference type="EMBL" id="FNVK01000033">
    <property type="protein sequence ID" value="SEG12569.1"/>
    <property type="molecule type" value="Genomic_DNA"/>
</dbReference>
<evidence type="ECO:0000256" key="5">
    <source>
        <dbReference type="ARBA" id="ARBA00022764"/>
    </source>
</evidence>
<dbReference type="EMBL" id="CP000103">
    <property type="protein sequence ID" value="ABB75327.1"/>
    <property type="molecule type" value="Genomic_DNA"/>
</dbReference>
<dbReference type="NCBIfam" id="TIGR00971">
    <property type="entry name" value="3a0106s03"/>
    <property type="match status" value="1"/>
</dbReference>
<comment type="subcellular location">
    <subcellularLocation>
        <location evidence="1">Periplasm</location>
    </subcellularLocation>
</comment>
<dbReference type="STRING" id="323848.Nmul_A2032"/>
<evidence type="ECO:0000313" key="9">
    <source>
        <dbReference type="Proteomes" id="UP000236751"/>
    </source>
</evidence>
<evidence type="ECO:0000313" key="8">
    <source>
        <dbReference type="Proteomes" id="UP000002718"/>
    </source>
</evidence>
<accession>Q2Y7E4</accession>
<name>Q2Y7E4_NITMU</name>
<organism evidence="6 8">
    <name type="scientific">Nitrosospira multiformis (strain ATCC 25196 / NCIMB 11849 / C 71)</name>
    <dbReference type="NCBI Taxonomy" id="323848"/>
    <lineage>
        <taxon>Bacteria</taxon>
        <taxon>Pseudomonadati</taxon>
        <taxon>Pseudomonadota</taxon>
        <taxon>Betaproteobacteria</taxon>
        <taxon>Nitrosomonadales</taxon>
        <taxon>Nitrosomonadaceae</taxon>
        <taxon>Nitrosospira</taxon>
    </lineage>
</organism>
<dbReference type="SUPFAM" id="SSF53850">
    <property type="entry name" value="Periplasmic binding protein-like II"/>
    <property type="match status" value="1"/>
</dbReference>
<dbReference type="eggNOG" id="COG1613">
    <property type="taxonomic scope" value="Bacteria"/>
</dbReference>
<reference evidence="8" key="1">
    <citation type="submission" date="2005-08" db="EMBL/GenBank/DDBJ databases">
        <title>Complete sequence of chromosome 1 of Nitrosospira multiformis ATCC 25196.</title>
        <authorList>
            <person name="Copeland A."/>
            <person name="Lucas S."/>
            <person name="Lapidus A."/>
            <person name="Barry K."/>
            <person name="Detter J.C."/>
            <person name="Glavina T."/>
            <person name="Hammon N."/>
            <person name="Israni S."/>
            <person name="Pitluck S."/>
            <person name="Chain P."/>
            <person name="Malfatti S."/>
            <person name="Shin M."/>
            <person name="Vergez L."/>
            <person name="Schmutz J."/>
            <person name="Larimer F."/>
            <person name="Land M."/>
            <person name="Hauser L."/>
            <person name="Kyrpides N."/>
            <person name="Lykidis A."/>
            <person name="Richardson P."/>
        </authorList>
    </citation>
    <scope>NUCLEOTIDE SEQUENCE [LARGE SCALE GENOMIC DNA]</scope>
    <source>
        <strain evidence="8">ATCC 25196 / NCIMB 11849 / C 71</strain>
    </source>
</reference>
<dbReference type="PANTHER" id="PTHR30368:SF1">
    <property type="entry name" value="THIOSULFATE-BINDING PROTEIN"/>
    <property type="match status" value="1"/>
</dbReference>
<dbReference type="GO" id="GO:0042597">
    <property type="term" value="C:periplasmic space"/>
    <property type="evidence" value="ECO:0007669"/>
    <property type="project" value="UniProtKB-SubCell"/>
</dbReference>
<evidence type="ECO:0000256" key="4">
    <source>
        <dbReference type="ARBA" id="ARBA00022729"/>
    </source>
</evidence>
<reference evidence="6" key="2">
    <citation type="submission" date="2005-08" db="EMBL/GenBank/DDBJ databases">
        <title>Complete sequence of Chromosome 1 of Nitrosospira multiformis ATCC 25196.</title>
        <authorList>
            <consortium name="US DOE Joint Genome Institute"/>
            <person name="Copeland A."/>
            <person name="Lucas S."/>
            <person name="Lapidus A."/>
            <person name="Barry K."/>
            <person name="Detter J.C."/>
            <person name="Glavina T."/>
            <person name="Hammon N."/>
            <person name="Israni S."/>
            <person name="Pitluck S."/>
            <person name="Chain P."/>
            <person name="Malfatti S."/>
            <person name="Shin M."/>
            <person name="Vergez L."/>
            <person name="Schmutz J."/>
            <person name="Larimer F."/>
            <person name="Land M."/>
            <person name="Hauser L."/>
            <person name="Kyrpides N."/>
            <person name="Lykidis A."/>
            <person name="Richardson P."/>
        </authorList>
    </citation>
    <scope>NUCLEOTIDE SEQUENCE</scope>
    <source>
        <strain evidence="6">ATCC 25196</strain>
    </source>
</reference>
<dbReference type="PANTHER" id="PTHR30368">
    <property type="entry name" value="SULFATE-BINDING PROTEIN"/>
    <property type="match status" value="1"/>
</dbReference>
<dbReference type="Proteomes" id="UP000236751">
    <property type="component" value="Unassembled WGS sequence"/>
</dbReference>
<evidence type="ECO:0000313" key="6">
    <source>
        <dbReference type="EMBL" id="ABB75327.1"/>
    </source>
</evidence>
<proteinExistence type="inferred from homology"/>
<dbReference type="KEGG" id="nmu:Nmul_A2032"/>
<keyword evidence="8" id="KW-1185">Reference proteome</keyword>
<sequence length="365" mass="40382">MTPDSSRFAVGIFIVLVSLGGAYATLNNFSDRPAGSAERLHEELNVGFASHWRARTGVNIKVDQARSRSGKPVHITLDGLDIPALALSYDVDKLHDKERFIAPDFRQLLAQDFRTGSYPSPYTSTIVFLVRKGNPKKLKDWGDLVRSDIKVVTPNPRHSESGRWNYLAAWGYAVRRSGGSEQAAREFVSQLFANVQTVDYEGKKPGNLGAAFVFRNIGDVLLTWENEAYLIVQNSGADKFEVITPSISIVAEPAISVVDAAARGKSTRRVAASYIEYLYTPQAQHIAAKHYYRPRDPAITTKYVDRFPRLELFTVDEVSSGWQKAQKIHFARGGVFDQITGDVPNSVAVRGAIDRDHIQAGNAKG</sequence>
<dbReference type="Gene3D" id="3.40.190.10">
    <property type="entry name" value="Periplasmic binding protein-like II"/>
    <property type="match status" value="2"/>
</dbReference>